<evidence type="ECO:0000313" key="2">
    <source>
        <dbReference type="Proteomes" id="UP000218702"/>
    </source>
</evidence>
<keyword evidence="2" id="KW-1185">Reference proteome</keyword>
<dbReference type="OrthoDB" id="4528132at2"/>
<dbReference type="RefSeq" id="WP_096670745.1">
    <property type="nucleotide sequence ID" value="NZ_AP018316.1"/>
</dbReference>
<dbReference type="EMBL" id="AP018316">
    <property type="protein sequence ID" value="BAZ88267.1"/>
    <property type="molecule type" value="Genomic_DNA"/>
</dbReference>
<sequence length="155" mass="18446">MVQYKTWKQESGTYIYRYNDGYEKQIISMKAADKILFRQHIFMKNTVNSYRIDPNPFYFKICYPENISYNQQMIGGLYLPYLYAQICMNECLGKYRGKLIREDIPYRLNNTLFIELVKSGLIGSRGVKNLSELHELIDKLLESGHRITIAEHYEY</sequence>
<organism evidence="1 2">
    <name type="scientific">Dolichospermum compactum NIES-806</name>
    <dbReference type="NCBI Taxonomy" id="1973481"/>
    <lineage>
        <taxon>Bacteria</taxon>
        <taxon>Bacillati</taxon>
        <taxon>Cyanobacteriota</taxon>
        <taxon>Cyanophyceae</taxon>
        <taxon>Nostocales</taxon>
        <taxon>Aphanizomenonaceae</taxon>
        <taxon>Dolichospermum</taxon>
        <taxon>Dolichospermum compactum</taxon>
    </lineage>
</organism>
<dbReference type="KEGG" id="dcm:NIES806_45040"/>
<gene>
    <name evidence="1" type="ORF">NIES806_45040</name>
</gene>
<protein>
    <submittedName>
        <fullName evidence="1">Uncharacterized protein</fullName>
    </submittedName>
</protein>
<accession>A0A1Z4V9T5</accession>
<dbReference type="AlphaFoldDB" id="A0A1Z4V9T5"/>
<proteinExistence type="predicted"/>
<name>A0A1Z4V9T5_9CYAN</name>
<reference evidence="1 2" key="1">
    <citation type="submission" date="2017-06" db="EMBL/GenBank/DDBJ databases">
        <title>Genome sequencing of cyanobaciteial culture collection at National Institute for Environmental Studies (NIES).</title>
        <authorList>
            <person name="Hirose Y."/>
            <person name="Shimura Y."/>
            <person name="Fujisawa T."/>
            <person name="Nakamura Y."/>
            <person name="Kawachi M."/>
        </authorList>
    </citation>
    <scope>NUCLEOTIDE SEQUENCE [LARGE SCALE GENOMIC DNA]</scope>
    <source>
        <strain evidence="1 2">NIES-806</strain>
    </source>
</reference>
<evidence type="ECO:0000313" key="1">
    <source>
        <dbReference type="EMBL" id="BAZ88267.1"/>
    </source>
</evidence>
<dbReference type="Proteomes" id="UP000218702">
    <property type="component" value="Chromosome"/>
</dbReference>